<dbReference type="GO" id="GO:0008093">
    <property type="term" value="F:cytoskeletal anchor activity"/>
    <property type="evidence" value="ECO:0007669"/>
    <property type="project" value="InterPro"/>
</dbReference>
<proteinExistence type="inferred from homology"/>
<feature type="region of interest" description="Disordered" evidence="3">
    <location>
        <begin position="76"/>
        <end position="98"/>
    </location>
</feature>
<gene>
    <name evidence="4" type="ORF">JZ751_019950</name>
</gene>
<comment type="caution">
    <text evidence="4">The sequence shown here is derived from an EMBL/GenBank/DDBJ whole genome shotgun (WGS) entry which is preliminary data.</text>
</comment>
<dbReference type="InterPro" id="IPR018477">
    <property type="entry name" value="BICD"/>
</dbReference>
<sequence length="154" mass="17004">MLEDGDPGGGALRAELERLSLELQEANEEKLQAARYGLAVLEESASLKSKHSQLEEEHEALKQELQQLKEALADSLSSQKRAAADGESREESLLQETANKEAAMALRLEELQAELRQARITQANAQAESERLAALSAQLRKVCMHTHLQTHTHA</sequence>
<evidence type="ECO:0000256" key="3">
    <source>
        <dbReference type="SAM" id="MobiDB-lite"/>
    </source>
</evidence>
<dbReference type="PANTHER" id="PTHR31233:SF12">
    <property type="entry name" value="BICAUDAL D HOMOLOG 2-LIKE"/>
    <property type="match status" value="1"/>
</dbReference>
<reference evidence="4" key="1">
    <citation type="thesis" date="2021" institute="BYU ScholarsArchive" country="Provo, UT, USA">
        <title>Applications of and Algorithms for Genome Assembly and Genomic Analyses with an Emphasis on Marine Teleosts.</title>
        <authorList>
            <person name="Pickett B.D."/>
        </authorList>
    </citation>
    <scope>NUCLEOTIDE SEQUENCE</scope>
    <source>
        <strain evidence="4">HI-2016</strain>
    </source>
</reference>
<dbReference type="GO" id="GO:0070840">
    <property type="term" value="F:dynein complex binding"/>
    <property type="evidence" value="ECO:0007669"/>
    <property type="project" value="InterPro"/>
</dbReference>
<accession>A0A8T2MZV4</accession>
<dbReference type="EMBL" id="JAFBMS010000376">
    <property type="protein sequence ID" value="KAG9331158.1"/>
    <property type="molecule type" value="Genomic_DNA"/>
</dbReference>
<name>A0A8T2MZV4_9TELE</name>
<evidence type="ECO:0000256" key="1">
    <source>
        <dbReference type="ARBA" id="ARBA00010061"/>
    </source>
</evidence>
<keyword evidence="2" id="KW-0175">Coiled coil</keyword>
<protein>
    <submittedName>
        <fullName evidence="4">Uncharacterized protein</fullName>
    </submittedName>
</protein>
<evidence type="ECO:0000313" key="4">
    <source>
        <dbReference type="EMBL" id="KAG9331158.1"/>
    </source>
</evidence>
<dbReference type="GO" id="GO:0072393">
    <property type="term" value="P:microtubule anchoring at microtubule organizing center"/>
    <property type="evidence" value="ECO:0007669"/>
    <property type="project" value="TreeGrafter"/>
</dbReference>
<dbReference type="GO" id="GO:0034452">
    <property type="term" value="F:dynactin binding"/>
    <property type="evidence" value="ECO:0007669"/>
    <property type="project" value="TreeGrafter"/>
</dbReference>
<keyword evidence="5" id="KW-1185">Reference proteome</keyword>
<evidence type="ECO:0000256" key="2">
    <source>
        <dbReference type="ARBA" id="ARBA00023054"/>
    </source>
</evidence>
<dbReference type="GO" id="GO:0005829">
    <property type="term" value="C:cytosol"/>
    <property type="evidence" value="ECO:0007669"/>
    <property type="project" value="TreeGrafter"/>
</dbReference>
<dbReference type="GO" id="GO:0070507">
    <property type="term" value="P:regulation of microtubule cytoskeleton organization"/>
    <property type="evidence" value="ECO:0007669"/>
    <property type="project" value="TreeGrafter"/>
</dbReference>
<feature type="compositionally biased region" description="Basic and acidic residues" evidence="3">
    <location>
        <begin position="82"/>
        <end position="92"/>
    </location>
</feature>
<dbReference type="OrthoDB" id="10069295at2759"/>
<dbReference type="Proteomes" id="UP000824540">
    <property type="component" value="Unassembled WGS sequence"/>
</dbReference>
<dbReference type="GO" id="GO:0005794">
    <property type="term" value="C:Golgi apparatus"/>
    <property type="evidence" value="ECO:0007669"/>
    <property type="project" value="TreeGrafter"/>
</dbReference>
<dbReference type="AlphaFoldDB" id="A0A8T2MZV4"/>
<dbReference type="Pfam" id="PF09730">
    <property type="entry name" value="BicD"/>
    <property type="match status" value="1"/>
</dbReference>
<comment type="similarity">
    <text evidence="1">Belongs to the BicD family.</text>
</comment>
<dbReference type="PANTHER" id="PTHR31233">
    <property type="entry name" value="BICAUDAL D FAMILY MEMBER"/>
    <property type="match status" value="1"/>
</dbReference>
<organism evidence="4 5">
    <name type="scientific">Albula glossodonta</name>
    <name type="common">roundjaw bonefish</name>
    <dbReference type="NCBI Taxonomy" id="121402"/>
    <lineage>
        <taxon>Eukaryota</taxon>
        <taxon>Metazoa</taxon>
        <taxon>Chordata</taxon>
        <taxon>Craniata</taxon>
        <taxon>Vertebrata</taxon>
        <taxon>Euteleostomi</taxon>
        <taxon>Actinopterygii</taxon>
        <taxon>Neopterygii</taxon>
        <taxon>Teleostei</taxon>
        <taxon>Albuliformes</taxon>
        <taxon>Albulidae</taxon>
        <taxon>Albula</taxon>
    </lineage>
</organism>
<evidence type="ECO:0000313" key="5">
    <source>
        <dbReference type="Proteomes" id="UP000824540"/>
    </source>
</evidence>